<dbReference type="AlphaFoldDB" id="A0A933SET6"/>
<evidence type="ECO:0000256" key="6">
    <source>
        <dbReference type="ARBA" id="ARBA00023163"/>
    </source>
</evidence>
<evidence type="ECO:0000256" key="4">
    <source>
        <dbReference type="ARBA" id="ARBA00022884"/>
    </source>
</evidence>
<dbReference type="InterPro" id="IPR013735">
    <property type="entry name" value="TF_NusA_N"/>
</dbReference>
<keyword evidence="5 7" id="KW-0805">Transcription regulation</keyword>
<evidence type="ECO:0000313" key="11">
    <source>
        <dbReference type="Proteomes" id="UP000696931"/>
    </source>
</evidence>
<dbReference type="InterPro" id="IPR036555">
    <property type="entry name" value="NusA_N_sf"/>
</dbReference>
<dbReference type="SUPFAM" id="SSF54814">
    <property type="entry name" value="Prokaryotic type KH domain (KH-domain type II)"/>
    <property type="match status" value="2"/>
</dbReference>
<dbReference type="InterPro" id="IPR025249">
    <property type="entry name" value="TF_NusA_KH_1st"/>
</dbReference>
<dbReference type="GO" id="GO:0005829">
    <property type="term" value="C:cytosol"/>
    <property type="evidence" value="ECO:0007669"/>
    <property type="project" value="TreeGrafter"/>
</dbReference>
<sequence length="461" mass="50275">MNNEILDALSQITREKSVDRAMLIETLETGLASAVRKKHGLTADVEVRFNDKSGQLECALRMTVVDTVEDPAFQWTVEKARAHKSDAAVGDVIRIPLPINEFGRNAIQTAKQVLIQRVREAERDRVFKEYSDKIGTLVRGVVQQVDRGNVIVKLDFSEGVLPAREQIPRSYHRQGDYVRAVVLNVDKSAKGPQVIMSRTHPDFLKRLFENEVPEIADGIVEVKAVSREAGARSKISVFSTDPRVDAVGSCVGLKGSRVQSIVRELGGERIDIVPWSADPAVFVSRALSPARVMDVKVNEAEGRMNVIVADDQLSLAIGKGGQNARLAARLTGWKIDLVSKSEEKKRHDLERASRIEVEQLELGEATTEKLISAGIETVQELVATPLETLVQIPGIGEKTAEKVLATAQEYLAAHPPVAPETTGGELEFTPEMTADEDELAAGDGTEAPASREAAEGADRGE</sequence>
<dbReference type="FunFam" id="3.30.300.20:FF:000002">
    <property type="entry name" value="Transcription termination/antitermination protein NusA"/>
    <property type="match status" value="1"/>
</dbReference>
<gene>
    <name evidence="7 10" type="primary">nusA</name>
    <name evidence="10" type="ORF">HZA61_13090</name>
</gene>
<dbReference type="GO" id="GO:0000166">
    <property type="term" value="F:nucleotide binding"/>
    <property type="evidence" value="ECO:0007669"/>
    <property type="project" value="InterPro"/>
</dbReference>
<dbReference type="CDD" id="cd22529">
    <property type="entry name" value="KH-II_NusA_rpt2"/>
    <property type="match status" value="1"/>
</dbReference>
<dbReference type="Gene3D" id="3.30.300.20">
    <property type="match status" value="2"/>
</dbReference>
<name>A0A933SET6_UNCEI</name>
<evidence type="ECO:0000256" key="8">
    <source>
        <dbReference type="SAM" id="MobiDB-lite"/>
    </source>
</evidence>
<dbReference type="Pfam" id="PF08529">
    <property type="entry name" value="NusA_N"/>
    <property type="match status" value="1"/>
</dbReference>
<evidence type="ECO:0000256" key="1">
    <source>
        <dbReference type="ARBA" id="ARBA00022472"/>
    </source>
</evidence>
<dbReference type="GO" id="GO:0003723">
    <property type="term" value="F:RNA binding"/>
    <property type="evidence" value="ECO:0007669"/>
    <property type="project" value="UniProtKB-UniRule"/>
</dbReference>
<dbReference type="Gene3D" id="3.30.1480.10">
    <property type="entry name" value="NusA, N-terminal domain"/>
    <property type="match status" value="1"/>
</dbReference>
<dbReference type="PANTHER" id="PTHR22648">
    <property type="entry name" value="TRANSCRIPTION TERMINATION FACTOR NUSA"/>
    <property type="match status" value="1"/>
</dbReference>
<feature type="domain" description="S1 motif" evidence="9">
    <location>
        <begin position="135"/>
        <end position="199"/>
    </location>
</feature>
<reference evidence="10" key="1">
    <citation type="submission" date="2020-07" db="EMBL/GenBank/DDBJ databases">
        <title>Huge and variable diversity of episymbiotic CPR bacteria and DPANN archaea in groundwater ecosystems.</title>
        <authorList>
            <person name="He C.Y."/>
            <person name="Keren R."/>
            <person name="Whittaker M."/>
            <person name="Farag I.F."/>
            <person name="Doudna J."/>
            <person name="Cate J.H.D."/>
            <person name="Banfield J.F."/>
        </authorList>
    </citation>
    <scope>NUCLEOTIDE SEQUENCE</scope>
    <source>
        <strain evidence="10">NC_groundwater_1813_Pr3_B-0.1um_71_17</strain>
    </source>
</reference>
<dbReference type="EMBL" id="JACRIW010000092">
    <property type="protein sequence ID" value="MBI5170418.1"/>
    <property type="molecule type" value="Genomic_DNA"/>
</dbReference>
<keyword evidence="1 7" id="KW-0806">Transcription termination</keyword>
<accession>A0A933SET6</accession>
<evidence type="ECO:0000259" key="9">
    <source>
        <dbReference type="PROSITE" id="PS50126"/>
    </source>
</evidence>
<dbReference type="CDD" id="cd02134">
    <property type="entry name" value="KH-II_NusA_rpt1"/>
    <property type="match status" value="1"/>
</dbReference>
<dbReference type="InterPro" id="IPR004087">
    <property type="entry name" value="KH_dom"/>
</dbReference>
<keyword evidence="2 7" id="KW-0963">Cytoplasm</keyword>
<evidence type="ECO:0000313" key="10">
    <source>
        <dbReference type="EMBL" id="MBI5170418.1"/>
    </source>
</evidence>
<dbReference type="GO" id="GO:0003700">
    <property type="term" value="F:DNA-binding transcription factor activity"/>
    <property type="evidence" value="ECO:0007669"/>
    <property type="project" value="InterPro"/>
</dbReference>
<comment type="subcellular location">
    <subcellularLocation>
        <location evidence="7">Cytoplasm</location>
    </subcellularLocation>
</comment>
<comment type="similarity">
    <text evidence="7">Belongs to the NusA family.</text>
</comment>
<dbReference type="SUPFAM" id="SSF47794">
    <property type="entry name" value="Rad51 N-terminal domain-like"/>
    <property type="match status" value="1"/>
</dbReference>
<comment type="subunit">
    <text evidence="7">Monomer. Binds directly to the core enzyme of the DNA-dependent RNA polymerase and to nascent RNA.</text>
</comment>
<evidence type="ECO:0000256" key="3">
    <source>
        <dbReference type="ARBA" id="ARBA00022814"/>
    </source>
</evidence>
<evidence type="ECO:0000256" key="7">
    <source>
        <dbReference type="HAMAP-Rule" id="MF_00945"/>
    </source>
</evidence>
<dbReference type="SUPFAM" id="SSF50249">
    <property type="entry name" value="Nucleic acid-binding proteins"/>
    <property type="match status" value="1"/>
</dbReference>
<dbReference type="Proteomes" id="UP000696931">
    <property type="component" value="Unassembled WGS sequence"/>
</dbReference>
<evidence type="ECO:0000256" key="2">
    <source>
        <dbReference type="ARBA" id="ARBA00022490"/>
    </source>
</evidence>
<keyword evidence="6 7" id="KW-0804">Transcription</keyword>
<dbReference type="InterPro" id="IPR010995">
    <property type="entry name" value="DNA_repair_Rad51/TF_NusA_a-hlx"/>
</dbReference>
<keyword evidence="3 7" id="KW-0889">Transcription antitermination</keyword>
<dbReference type="GO" id="GO:0003677">
    <property type="term" value="F:DNA binding"/>
    <property type="evidence" value="ECO:0007669"/>
    <property type="project" value="InterPro"/>
</dbReference>
<organism evidence="10 11">
    <name type="scientific">Eiseniibacteriota bacterium</name>
    <dbReference type="NCBI Taxonomy" id="2212470"/>
    <lineage>
        <taxon>Bacteria</taxon>
        <taxon>Candidatus Eiseniibacteriota</taxon>
    </lineage>
</organism>
<dbReference type="NCBIfam" id="TIGR01953">
    <property type="entry name" value="NusA"/>
    <property type="match status" value="1"/>
</dbReference>
<dbReference type="Gene3D" id="2.40.50.140">
    <property type="entry name" value="Nucleic acid-binding proteins"/>
    <property type="match status" value="1"/>
</dbReference>
<proteinExistence type="inferred from homology"/>
<dbReference type="PANTHER" id="PTHR22648:SF0">
    <property type="entry name" value="TRANSCRIPTION TERMINATION_ANTITERMINATION PROTEIN NUSA"/>
    <property type="match status" value="1"/>
</dbReference>
<dbReference type="Gene3D" id="1.10.150.20">
    <property type="entry name" value="5' to 3' exonuclease, C-terminal subdomain"/>
    <property type="match status" value="1"/>
</dbReference>
<dbReference type="PROSITE" id="PS50126">
    <property type="entry name" value="S1"/>
    <property type="match status" value="1"/>
</dbReference>
<dbReference type="InterPro" id="IPR012340">
    <property type="entry name" value="NA-bd_OB-fold"/>
</dbReference>
<feature type="compositionally biased region" description="Basic and acidic residues" evidence="8">
    <location>
        <begin position="452"/>
        <end position="461"/>
    </location>
</feature>
<comment type="caution">
    <text evidence="10">The sequence shown here is derived from an EMBL/GenBank/DDBJ whole genome shotgun (WGS) entry which is preliminary data.</text>
</comment>
<dbReference type="Pfam" id="PF14520">
    <property type="entry name" value="HHH_5"/>
    <property type="match status" value="1"/>
</dbReference>
<dbReference type="InterPro" id="IPR009019">
    <property type="entry name" value="KH_sf_prok-type"/>
</dbReference>
<dbReference type="PROSITE" id="PS50084">
    <property type="entry name" value="KH_TYPE_1"/>
    <property type="match status" value="1"/>
</dbReference>
<dbReference type="Pfam" id="PF00575">
    <property type="entry name" value="S1"/>
    <property type="match status" value="1"/>
</dbReference>
<dbReference type="SUPFAM" id="SSF69705">
    <property type="entry name" value="Transcription factor NusA, N-terminal domain"/>
    <property type="match status" value="1"/>
</dbReference>
<dbReference type="InterPro" id="IPR003583">
    <property type="entry name" value="Hlx-hairpin-Hlx_DNA-bd_motif"/>
</dbReference>
<dbReference type="SMART" id="SM00316">
    <property type="entry name" value="S1"/>
    <property type="match status" value="1"/>
</dbReference>
<dbReference type="InterPro" id="IPR003029">
    <property type="entry name" value="S1_domain"/>
</dbReference>
<keyword evidence="4 7" id="KW-0694">RNA-binding</keyword>
<protein>
    <recommendedName>
        <fullName evidence="7">Transcription termination/antitermination protein NusA</fullName>
    </recommendedName>
</protein>
<dbReference type="SMART" id="SM00278">
    <property type="entry name" value="HhH1"/>
    <property type="match status" value="1"/>
</dbReference>
<dbReference type="InterPro" id="IPR010213">
    <property type="entry name" value="TF_NusA"/>
</dbReference>
<feature type="region of interest" description="Disordered" evidence="8">
    <location>
        <begin position="416"/>
        <end position="461"/>
    </location>
</feature>
<dbReference type="InterPro" id="IPR030842">
    <property type="entry name" value="TF_NusA_bacterial"/>
</dbReference>
<dbReference type="GO" id="GO:0031564">
    <property type="term" value="P:transcription antitermination"/>
    <property type="evidence" value="ECO:0007669"/>
    <property type="project" value="UniProtKB-UniRule"/>
</dbReference>
<dbReference type="GO" id="GO:0006281">
    <property type="term" value="P:DNA repair"/>
    <property type="evidence" value="ECO:0007669"/>
    <property type="project" value="InterPro"/>
</dbReference>
<dbReference type="Pfam" id="PF13184">
    <property type="entry name" value="KH_NusA_1st"/>
    <property type="match status" value="1"/>
</dbReference>
<dbReference type="FunFam" id="3.30.300.20:FF:000005">
    <property type="entry name" value="Transcription termination/antitermination protein NusA"/>
    <property type="match status" value="1"/>
</dbReference>
<dbReference type="InterPro" id="IPR015946">
    <property type="entry name" value="KH_dom-like_a/b"/>
</dbReference>
<dbReference type="GO" id="GO:0006353">
    <property type="term" value="P:DNA-templated transcription termination"/>
    <property type="evidence" value="ECO:0007669"/>
    <property type="project" value="UniProtKB-UniRule"/>
</dbReference>
<dbReference type="HAMAP" id="MF_00945_B">
    <property type="entry name" value="NusA_B"/>
    <property type="match status" value="1"/>
</dbReference>
<dbReference type="InterPro" id="IPR058582">
    <property type="entry name" value="KH_NusA_2nd"/>
</dbReference>
<comment type="function">
    <text evidence="7">Participates in both transcription termination and antitermination.</text>
</comment>
<dbReference type="SMART" id="SM00322">
    <property type="entry name" value="KH"/>
    <property type="match status" value="2"/>
</dbReference>
<evidence type="ECO:0000256" key="5">
    <source>
        <dbReference type="ARBA" id="ARBA00023015"/>
    </source>
</evidence>
<dbReference type="CDD" id="cd04455">
    <property type="entry name" value="S1_NusA"/>
    <property type="match status" value="1"/>
</dbReference>
<dbReference type="Pfam" id="PF26594">
    <property type="entry name" value="KH_NusA_2nd"/>
    <property type="match status" value="1"/>
</dbReference>